<reference evidence="1 2" key="1">
    <citation type="submission" date="2017-10" db="EMBL/GenBank/DDBJ databases">
        <authorList>
            <person name="Banno H."/>
            <person name="Chua N.-H."/>
        </authorList>
    </citation>
    <scope>NUCLEOTIDE SEQUENCE [LARGE SCALE GENOMIC DNA]</scope>
    <source>
        <strain evidence="1">Vibrio tapetis CECT4600</strain>
    </source>
</reference>
<evidence type="ECO:0000313" key="2">
    <source>
        <dbReference type="Proteomes" id="UP000235828"/>
    </source>
</evidence>
<keyword evidence="2" id="KW-1185">Reference proteome</keyword>
<gene>
    <name evidence="1" type="ORF">VTAP4600_B1431</name>
</gene>
<organism evidence="1 2">
    <name type="scientific">Vibrio tapetis subsp. tapetis</name>
    <dbReference type="NCBI Taxonomy" id="1671868"/>
    <lineage>
        <taxon>Bacteria</taxon>
        <taxon>Pseudomonadati</taxon>
        <taxon>Pseudomonadota</taxon>
        <taxon>Gammaproteobacteria</taxon>
        <taxon>Vibrionales</taxon>
        <taxon>Vibrionaceae</taxon>
        <taxon>Vibrio</taxon>
    </lineage>
</organism>
<evidence type="ECO:0000313" key="1">
    <source>
        <dbReference type="EMBL" id="SON53042.1"/>
    </source>
</evidence>
<dbReference type="Proteomes" id="UP000235828">
    <property type="component" value="Chromosome B"/>
</dbReference>
<dbReference type="Pfam" id="PF04400">
    <property type="entry name" value="NqrM"/>
    <property type="match status" value="1"/>
</dbReference>
<dbReference type="InterPro" id="IPR007495">
    <property type="entry name" value="NqrM"/>
</dbReference>
<dbReference type="PANTHER" id="PTHR40691">
    <property type="entry name" value="(NA+)-NQR MATURATION NQRM"/>
    <property type="match status" value="1"/>
</dbReference>
<protein>
    <submittedName>
        <fullName evidence="1">Periplasmic protein</fullName>
    </submittedName>
</protein>
<dbReference type="EMBL" id="LT960612">
    <property type="protein sequence ID" value="SON53042.1"/>
    <property type="molecule type" value="Genomic_DNA"/>
</dbReference>
<name>A0A2N8ZME2_9VIBR</name>
<accession>A0A2N8ZME2</accession>
<sequence length="71" mass="7709">MMATLLVTFGVFLLVIVLMAIGVLMGRKSIAGSCGGLNNVGIEKECNCEVTCDSHRLYQISEPSVKYKINE</sequence>
<dbReference type="KEGG" id="vta:B1431"/>
<dbReference type="PANTHER" id="PTHR40691:SF3">
    <property type="entry name" value="(NA+)-NQR MATURATION NQRM"/>
    <property type="match status" value="1"/>
</dbReference>
<dbReference type="AlphaFoldDB" id="A0A2N8ZME2"/>
<proteinExistence type="predicted"/>